<dbReference type="AlphaFoldDB" id="A0A167D095"/>
<feature type="compositionally biased region" description="Basic and acidic residues" evidence="7">
    <location>
        <begin position="482"/>
        <end position="497"/>
    </location>
</feature>
<reference evidence="9 10" key="1">
    <citation type="submission" date="2016-02" db="EMBL/GenBank/DDBJ databases">
        <title>Complete genome sequence and transcriptome regulation of the pentose utilising yeast Sugiyamaella lignohabitans.</title>
        <authorList>
            <person name="Bellasio M."/>
            <person name="Peymann A."/>
            <person name="Valli M."/>
            <person name="Sipitzky M."/>
            <person name="Graf A."/>
            <person name="Sauer M."/>
            <person name="Marx H."/>
            <person name="Mattanovich D."/>
        </authorList>
    </citation>
    <scope>NUCLEOTIDE SEQUENCE [LARGE SCALE GENOMIC DNA]</scope>
    <source>
        <strain evidence="9 10">CBS 10342</strain>
    </source>
</reference>
<dbReference type="GO" id="GO:0000381">
    <property type="term" value="P:regulation of alternative mRNA splicing, via spliceosome"/>
    <property type="evidence" value="ECO:0007669"/>
    <property type="project" value="TreeGrafter"/>
</dbReference>
<dbReference type="InterPro" id="IPR035967">
    <property type="entry name" value="SWAP/Surp_sf"/>
</dbReference>
<sequence length="534" mass="59373">MPESTKSDLASASPQTAQGADKDSGNGAEASSSNGAPAGTIIPPPDVRAVVEKTVDYIARRGDAFLERIRNSNDSARFSFVKENDPYYNYYNWRLEQHKSGQVKAQTSNGKDGDSTEDSGSTVATKSTTPKEPYKFEFSTPLPPISAQDLEIIKITARYAAKAGKQFITSLSHKERSNFQYDFLKPTHSLYPLFTGLIDQYRLVMNPTEELKSRISAGAVNKYQVLENAKQRAEYLAYQEEHNKKTAEEAEKERIAYAQIDWHDFTVVETILFTQADLDTELPPPITLSQLQFASLEQKRTGKYRIEEAAPDYVPEPPTNPVNNKSRPSPPPTTEDDKTKSITVPGVGTIDLSSIPGLSTNTDSDSTNISTTPAARPTPPASAPVPGMKIRPAGASVRTRLLNKKEEPTIQSPYTGEAIPQSKYDEHMRIMSLDPQWKEQRAIEQERQSTTNLSTSEVSINLKRFASSRSDLFDTDNVPQTEEERDRIKRAAREPQWDGRQSTKQAAISQADANRAADERDRRNKSSSHRRGGP</sequence>
<feature type="compositionally biased region" description="Polar residues" evidence="7">
    <location>
        <begin position="7"/>
        <end position="18"/>
    </location>
</feature>
<dbReference type="FunFam" id="1.10.10.790:FF:000001">
    <property type="entry name" value="Splicing factor 3a, subunit 1"/>
    <property type="match status" value="1"/>
</dbReference>
<dbReference type="GO" id="GO:0071013">
    <property type="term" value="C:catalytic step 2 spliceosome"/>
    <property type="evidence" value="ECO:0007669"/>
    <property type="project" value="TreeGrafter"/>
</dbReference>
<dbReference type="SUPFAM" id="SSF109905">
    <property type="entry name" value="Surp module (SWAP domain)"/>
    <property type="match status" value="2"/>
</dbReference>
<dbReference type="GeneID" id="30037617"/>
<keyword evidence="10" id="KW-1185">Reference proteome</keyword>
<dbReference type="Proteomes" id="UP000189580">
    <property type="component" value="Chromosome a"/>
</dbReference>
<accession>A0A167D095</accession>
<dbReference type="EMBL" id="CP014501">
    <property type="protein sequence ID" value="ANB12320.1"/>
    <property type="molecule type" value="Genomic_DNA"/>
</dbReference>
<evidence type="ECO:0000313" key="9">
    <source>
        <dbReference type="EMBL" id="ANB12320.1"/>
    </source>
</evidence>
<evidence type="ECO:0000256" key="4">
    <source>
        <dbReference type="ARBA" id="ARBA00022737"/>
    </source>
</evidence>
<name>A0A167D095_9ASCO</name>
<keyword evidence="4" id="KW-0677">Repeat</keyword>
<protein>
    <submittedName>
        <fullName evidence="9">Prp21p</fullName>
    </submittedName>
</protein>
<dbReference type="InterPro" id="IPR022030">
    <property type="entry name" value="SF3A1_dom"/>
</dbReference>
<dbReference type="SMART" id="SM00648">
    <property type="entry name" value="SWAP"/>
    <property type="match status" value="2"/>
</dbReference>
<dbReference type="PROSITE" id="PS50128">
    <property type="entry name" value="SURP"/>
    <property type="match status" value="2"/>
</dbReference>
<feature type="region of interest" description="Disordered" evidence="7">
    <location>
        <begin position="463"/>
        <end position="534"/>
    </location>
</feature>
<dbReference type="KEGG" id="slb:AWJ20_570"/>
<evidence type="ECO:0000256" key="1">
    <source>
        <dbReference type="ARBA" id="ARBA00004123"/>
    </source>
</evidence>
<dbReference type="InterPro" id="IPR000061">
    <property type="entry name" value="Surp"/>
</dbReference>
<keyword evidence="3" id="KW-0747">Spliceosome</keyword>
<dbReference type="RefSeq" id="XP_018734797.1">
    <property type="nucleotide sequence ID" value="XM_018882517.1"/>
</dbReference>
<evidence type="ECO:0000256" key="2">
    <source>
        <dbReference type="ARBA" id="ARBA00022664"/>
    </source>
</evidence>
<keyword evidence="5" id="KW-0508">mRNA splicing</keyword>
<feature type="region of interest" description="Disordered" evidence="7">
    <location>
        <begin position="101"/>
        <end position="135"/>
    </location>
</feature>
<feature type="domain" description="SURP motif" evidence="8">
    <location>
        <begin position="152"/>
        <end position="194"/>
    </location>
</feature>
<feature type="region of interest" description="Disordered" evidence="7">
    <location>
        <begin position="1"/>
        <end position="47"/>
    </location>
</feature>
<feature type="compositionally biased region" description="Basic residues" evidence="7">
    <location>
        <begin position="525"/>
        <end position="534"/>
    </location>
</feature>
<dbReference type="GO" id="GO:0003723">
    <property type="term" value="F:RNA binding"/>
    <property type="evidence" value="ECO:0007669"/>
    <property type="project" value="InterPro"/>
</dbReference>
<evidence type="ECO:0000256" key="3">
    <source>
        <dbReference type="ARBA" id="ARBA00022728"/>
    </source>
</evidence>
<keyword evidence="6" id="KW-0539">Nucleus</keyword>
<dbReference type="GO" id="GO:0005686">
    <property type="term" value="C:U2 snRNP"/>
    <property type="evidence" value="ECO:0007669"/>
    <property type="project" value="TreeGrafter"/>
</dbReference>
<dbReference type="PANTHER" id="PTHR15316:SF1">
    <property type="entry name" value="SPLICING FACTOR 3A SUBUNIT 1"/>
    <property type="match status" value="1"/>
</dbReference>
<dbReference type="PANTHER" id="PTHR15316">
    <property type="entry name" value="SPLICEOSOME ASSOCIATED PROTEIN 114/SWAP SPLICING FACTOR-RELATED"/>
    <property type="match status" value="1"/>
</dbReference>
<dbReference type="InterPro" id="IPR045146">
    <property type="entry name" value="SF3A1"/>
</dbReference>
<feature type="region of interest" description="Disordered" evidence="7">
    <location>
        <begin position="307"/>
        <end position="390"/>
    </location>
</feature>
<dbReference type="Gene3D" id="1.10.10.790">
    <property type="entry name" value="Surp module"/>
    <property type="match status" value="2"/>
</dbReference>
<comment type="subcellular location">
    <subcellularLocation>
        <location evidence="1">Nucleus</location>
    </subcellularLocation>
</comment>
<proteinExistence type="predicted"/>
<evidence type="ECO:0000313" key="10">
    <source>
        <dbReference type="Proteomes" id="UP000189580"/>
    </source>
</evidence>
<dbReference type="Pfam" id="PF01805">
    <property type="entry name" value="Surp"/>
    <property type="match status" value="2"/>
</dbReference>
<dbReference type="GO" id="GO:0071004">
    <property type="term" value="C:U2-type prespliceosome"/>
    <property type="evidence" value="ECO:0007669"/>
    <property type="project" value="TreeGrafter"/>
</dbReference>
<feature type="domain" description="SURP motif" evidence="8">
    <location>
        <begin position="50"/>
        <end position="91"/>
    </location>
</feature>
<gene>
    <name evidence="9" type="primary">PRP21</name>
    <name evidence="9" type="ORF">AWJ20_570</name>
</gene>
<evidence type="ECO:0000256" key="7">
    <source>
        <dbReference type="SAM" id="MobiDB-lite"/>
    </source>
</evidence>
<organism evidence="9 10">
    <name type="scientific">Sugiyamaella lignohabitans</name>
    <dbReference type="NCBI Taxonomy" id="796027"/>
    <lineage>
        <taxon>Eukaryota</taxon>
        <taxon>Fungi</taxon>
        <taxon>Dikarya</taxon>
        <taxon>Ascomycota</taxon>
        <taxon>Saccharomycotina</taxon>
        <taxon>Dipodascomycetes</taxon>
        <taxon>Dipodascales</taxon>
        <taxon>Trichomonascaceae</taxon>
        <taxon>Sugiyamaella</taxon>
    </lineage>
</organism>
<evidence type="ECO:0000256" key="6">
    <source>
        <dbReference type="ARBA" id="ARBA00023242"/>
    </source>
</evidence>
<dbReference type="GO" id="GO:0045292">
    <property type="term" value="P:mRNA cis splicing, via spliceosome"/>
    <property type="evidence" value="ECO:0007669"/>
    <property type="project" value="InterPro"/>
</dbReference>
<dbReference type="OrthoDB" id="447637at2759"/>
<feature type="compositionally biased region" description="Polar residues" evidence="7">
    <location>
        <begin position="118"/>
        <end position="130"/>
    </location>
</feature>
<feature type="compositionally biased region" description="Polar residues" evidence="7">
    <location>
        <begin position="499"/>
        <end position="508"/>
    </location>
</feature>
<feature type="compositionally biased region" description="Low complexity" evidence="7">
    <location>
        <begin position="25"/>
        <end position="39"/>
    </location>
</feature>
<feature type="compositionally biased region" description="Basic and acidic residues" evidence="7">
    <location>
        <begin position="515"/>
        <end position="524"/>
    </location>
</feature>
<evidence type="ECO:0000256" key="5">
    <source>
        <dbReference type="ARBA" id="ARBA00023187"/>
    </source>
</evidence>
<feature type="compositionally biased region" description="Low complexity" evidence="7">
    <location>
        <begin position="359"/>
        <end position="375"/>
    </location>
</feature>
<keyword evidence="2" id="KW-0507">mRNA processing</keyword>
<dbReference type="Pfam" id="PF12230">
    <property type="entry name" value="PRP21_like_P"/>
    <property type="match status" value="1"/>
</dbReference>
<evidence type="ECO:0000259" key="8">
    <source>
        <dbReference type="PROSITE" id="PS50128"/>
    </source>
</evidence>